<reference evidence="1" key="1">
    <citation type="journal article" date="2020" name="Nature">
        <title>Giant virus diversity and host interactions through global metagenomics.</title>
        <authorList>
            <person name="Schulz F."/>
            <person name="Roux S."/>
            <person name="Paez-Espino D."/>
            <person name="Jungbluth S."/>
            <person name="Walsh D.A."/>
            <person name="Denef V.J."/>
            <person name="McMahon K.D."/>
            <person name="Konstantinidis K.T."/>
            <person name="Eloe-Fadrosh E.A."/>
            <person name="Kyrpides N.C."/>
            <person name="Woyke T."/>
        </authorList>
    </citation>
    <scope>NUCLEOTIDE SEQUENCE</scope>
    <source>
        <strain evidence="1">GVMAG-M-3300009159-65</strain>
    </source>
</reference>
<protein>
    <submittedName>
        <fullName evidence="1">Uncharacterized protein</fullName>
    </submittedName>
</protein>
<organism evidence="1">
    <name type="scientific">viral metagenome</name>
    <dbReference type="NCBI Taxonomy" id="1070528"/>
    <lineage>
        <taxon>unclassified sequences</taxon>
        <taxon>metagenomes</taxon>
        <taxon>organismal metagenomes</taxon>
    </lineage>
</organism>
<dbReference type="EMBL" id="MN738935">
    <property type="protein sequence ID" value="QHT32347.1"/>
    <property type="molecule type" value="Genomic_DNA"/>
</dbReference>
<sequence>MTTNDPITHSVLVDAAGVLRTDISCVDYSGLIAIRTNPIQITTRVGRKPSLIMDITYSVNDYNMRKKADTLQYTKNKLPLTKKQQYGRLSDNGSYFYSNQELIQKKQSELDCPSLDLIVRPPTNSGIHDYKFPGYYLNNSIPLRLVNNNLNS</sequence>
<name>A0A6C0ETG7_9ZZZZ</name>
<evidence type="ECO:0000313" key="1">
    <source>
        <dbReference type="EMBL" id="QHT32347.1"/>
    </source>
</evidence>
<accession>A0A6C0ETG7</accession>
<proteinExistence type="predicted"/>
<dbReference type="AlphaFoldDB" id="A0A6C0ETG7"/>